<accession>A0AAE9A0M4</accession>
<proteinExistence type="predicted"/>
<dbReference type="FunFam" id="3.90.190.10:FF:000242">
    <property type="entry name" value="Protein CBG23275"/>
    <property type="match status" value="1"/>
</dbReference>
<dbReference type="InterPro" id="IPR000387">
    <property type="entry name" value="Tyr_Pase_dom"/>
</dbReference>
<dbReference type="CDD" id="cd00047">
    <property type="entry name" value="PTPc"/>
    <property type="match status" value="1"/>
</dbReference>
<dbReference type="SMART" id="SM00194">
    <property type="entry name" value="PTPc"/>
    <property type="match status" value="1"/>
</dbReference>
<feature type="region of interest" description="Disordered" evidence="1">
    <location>
        <begin position="421"/>
        <end position="467"/>
    </location>
</feature>
<protein>
    <recommendedName>
        <fullName evidence="6">Tyrosine-protein phosphatase domain-containing protein</fullName>
    </recommendedName>
</protein>
<dbReference type="InterPro" id="IPR029021">
    <property type="entry name" value="Prot-tyrosine_phosphatase-like"/>
</dbReference>
<gene>
    <name evidence="4" type="ORF">L3Y34_007906</name>
</gene>
<evidence type="ECO:0000259" key="2">
    <source>
        <dbReference type="PROSITE" id="PS50055"/>
    </source>
</evidence>
<dbReference type="PROSITE" id="PS50055">
    <property type="entry name" value="TYR_PHOSPHATASE_PTP"/>
    <property type="match status" value="1"/>
</dbReference>
<feature type="compositionally biased region" description="Basic and acidic residues" evidence="1">
    <location>
        <begin position="421"/>
        <end position="439"/>
    </location>
</feature>
<feature type="domain" description="Tyrosine-protein phosphatase" evidence="2">
    <location>
        <begin position="108"/>
        <end position="352"/>
    </location>
</feature>
<dbReference type="InterPro" id="IPR003595">
    <property type="entry name" value="Tyr_Pase_cat"/>
</dbReference>
<dbReference type="PANTHER" id="PTHR46163:SF26">
    <property type="entry name" value="TYROSINE-PROTEIN PHOSPHATASE DOMAIN-CONTAINING PROTEIN"/>
    <property type="match status" value="1"/>
</dbReference>
<evidence type="ECO:0000313" key="5">
    <source>
        <dbReference type="Proteomes" id="UP000827892"/>
    </source>
</evidence>
<dbReference type="SUPFAM" id="SSF52799">
    <property type="entry name" value="(Phosphotyrosine protein) phosphatases II"/>
    <property type="match status" value="1"/>
</dbReference>
<sequence>MIRQHVEALAQLFHRIQMATEGAKSSESAIGLHTYNSAADLTSGHVITLDKNEFLFDLNTKNACTRPLEIFIKLLSKSNVAREFSHFASVPLSRLRTVDAFFDHPDLNKLGEIQVYEQTRVRAVHNKGHNYINASWIDGYREIRKFIVAPSPISATISQFWRSIYDRDSVVVVTLCKLVDENGKPFMPTKHGEPMTFDDMTVELDNIRKVRTTTYSAVLKLKKQGAPNSKTVILIAYIGWGSMGYPQRPSDILDLISDMNHMRTIVRKQGISEKRIEESQRTPITLICFDGFSRSCTLAALDILCRRLEASHAIGTPLVDVLDTIARLRMLRGAACMKAEQFVFLSMAVLEYAIRHHLINVEDLDKICLGMGLGMGMPMGMPMMMPMHHQLVGNPYDQGLEIEYSPITQLVSSVAHLFEMHQKSKEREDEHGITSDHHSSSPQGPMFPELSQLQTSMRGGPGLGNQSPLEMIHSRPKFNLIPYSHGIRPSELSATSKLINSIPPDNVPPVMWRIGDLIGKQGESKEKEHLYDMTKIKGFPILKSSEGDVLYSDEGTKNKTNNTSWTIMEIARKMLGVDEIPTAREGNAIAQLLEELQKEKSPKNF</sequence>
<reference evidence="4 5" key="1">
    <citation type="submission" date="2022-02" db="EMBL/GenBank/DDBJ databases">
        <title>Chromosome-level reference genomes for two strains of Caenorhabditis briggsae: an improved platform for comparative genomics.</title>
        <authorList>
            <person name="Stevens L."/>
            <person name="Andersen E.C."/>
        </authorList>
    </citation>
    <scope>NUCLEOTIDE SEQUENCE [LARGE SCALE GENOMIC DNA]</scope>
    <source>
        <strain evidence="4">QX1410_ONT</strain>
        <tissue evidence="4">Whole-organism</tissue>
    </source>
</reference>
<dbReference type="SMART" id="SM00404">
    <property type="entry name" value="PTPc_motif"/>
    <property type="match status" value="1"/>
</dbReference>
<dbReference type="GO" id="GO:0004725">
    <property type="term" value="F:protein tyrosine phosphatase activity"/>
    <property type="evidence" value="ECO:0007669"/>
    <property type="project" value="InterPro"/>
</dbReference>
<dbReference type="Gene3D" id="3.90.190.10">
    <property type="entry name" value="Protein tyrosine phosphatase superfamily"/>
    <property type="match status" value="1"/>
</dbReference>
<dbReference type="Proteomes" id="UP000827892">
    <property type="component" value="Chromosome V"/>
</dbReference>
<name>A0AAE9A0M4_CAEBR</name>
<evidence type="ECO:0000259" key="3">
    <source>
        <dbReference type="PROSITE" id="PS50056"/>
    </source>
</evidence>
<evidence type="ECO:0000313" key="4">
    <source>
        <dbReference type="EMBL" id="ULT89042.1"/>
    </source>
</evidence>
<dbReference type="InterPro" id="IPR000242">
    <property type="entry name" value="PTP_cat"/>
</dbReference>
<dbReference type="AlphaFoldDB" id="A0AAE9A0M4"/>
<dbReference type="PRINTS" id="PR00700">
    <property type="entry name" value="PRTYPHPHTASE"/>
</dbReference>
<dbReference type="PROSITE" id="PS50056">
    <property type="entry name" value="TYR_PHOSPHATASE_2"/>
    <property type="match status" value="1"/>
</dbReference>
<organism evidence="4 5">
    <name type="scientific">Caenorhabditis briggsae</name>
    <dbReference type="NCBI Taxonomy" id="6238"/>
    <lineage>
        <taxon>Eukaryota</taxon>
        <taxon>Metazoa</taxon>
        <taxon>Ecdysozoa</taxon>
        <taxon>Nematoda</taxon>
        <taxon>Chromadorea</taxon>
        <taxon>Rhabditida</taxon>
        <taxon>Rhabditina</taxon>
        <taxon>Rhabditomorpha</taxon>
        <taxon>Rhabditoidea</taxon>
        <taxon>Rhabditidae</taxon>
        <taxon>Peloderinae</taxon>
        <taxon>Caenorhabditis</taxon>
    </lineage>
</organism>
<evidence type="ECO:0008006" key="6">
    <source>
        <dbReference type="Google" id="ProtNLM"/>
    </source>
</evidence>
<dbReference type="EMBL" id="CP090895">
    <property type="protein sequence ID" value="ULT89042.1"/>
    <property type="molecule type" value="Genomic_DNA"/>
</dbReference>
<feature type="domain" description="Tyrosine specific protein phosphatases" evidence="3">
    <location>
        <begin position="250"/>
        <end position="343"/>
    </location>
</feature>
<dbReference type="Pfam" id="PF00102">
    <property type="entry name" value="Y_phosphatase"/>
    <property type="match status" value="1"/>
</dbReference>
<dbReference type="PANTHER" id="PTHR46163">
    <property type="entry name" value="TYROSINE-PROTEIN PHOSPHATASE-RELATED"/>
    <property type="match status" value="1"/>
</dbReference>
<evidence type="ECO:0000256" key="1">
    <source>
        <dbReference type="SAM" id="MobiDB-lite"/>
    </source>
</evidence>
<dbReference type="InterPro" id="IPR052782">
    <property type="entry name" value="Oocyte-zygote_transition_reg"/>
</dbReference>